<dbReference type="Pfam" id="PF11374">
    <property type="entry name" value="DUF3176"/>
    <property type="match status" value="1"/>
</dbReference>
<name>A0ABR3V3D8_HUMIN</name>
<feature type="region of interest" description="Disordered" evidence="1">
    <location>
        <begin position="596"/>
        <end position="627"/>
    </location>
</feature>
<evidence type="ECO:0000256" key="2">
    <source>
        <dbReference type="SAM" id="Phobius"/>
    </source>
</evidence>
<dbReference type="Proteomes" id="UP001583172">
    <property type="component" value="Unassembled WGS sequence"/>
</dbReference>
<gene>
    <name evidence="3" type="ORF">VTJ49DRAFT_5341</name>
</gene>
<accession>A0ABR3V3D8</accession>
<feature type="compositionally biased region" description="Basic and acidic residues" evidence="1">
    <location>
        <begin position="140"/>
        <end position="161"/>
    </location>
</feature>
<feature type="transmembrane region" description="Helical" evidence="2">
    <location>
        <begin position="214"/>
        <end position="247"/>
    </location>
</feature>
<organism evidence="3 4">
    <name type="scientific">Humicola insolens</name>
    <name type="common">Soft-rot fungus</name>
    <dbReference type="NCBI Taxonomy" id="85995"/>
    <lineage>
        <taxon>Eukaryota</taxon>
        <taxon>Fungi</taxon>
        <taxon>Dikarya</taxon>
        <taxon>Ascomycota</taxon>
        <taxon>Pezizomycotina</taxon>
        <taxon>Sordariomycetes</taxon>
        <taxon>Sordariomycetidae</taxon>
        <taxon>Sordariales</taxon>
        <taxon>Chaetomiaceae</taxon>
        <taxon>Mycothermus</taxon>
    </lineage>
</organism>
<dbReference type="InterPro" id="IPR021514">
    <property type="entry name" value="DUF3176"/>
</dbReference>
<feature type="transmembrane region" description="Helical" evidence="2">
    <location>
        <begin position="259"/>
        <end position="280"/>
    </location>
</feature>
<evidence type="ECO:0008006" key="5">
    <source>
        <dbReference type="Google" id="ProtNLM"/>
    </source>
</evidence>
<dbReference type="EMBL" id="JAZGSY010000436">
    <property type="protein sequence ID" value="KAL1836280.1"/>
    <property type="molecule type" value="Genomic_DNA"/>
</dbReference>
<feature type="region of interest" description="Disordered" evidence="1">
    <location>
        <begin position="104"/>
        <end position="205"/>
    </location>
</feature>
<proteinExistence type="predicted"/>
<evidence type="ECO:0000313" key="3">
    <source>
        <dbReference type="EMBL" id="KAL1836280.1"/>
    </source>
</evidence>
<dbReference type="PANTHER" id="PTHR35394">
    <property type="entry name" value="DUF3176 DOMAIN-CONTAINING PROTEIN"/>
    <property type="match status" value="1"/>
</dbReference>
<feature type="compositionally biased region" description="Gly residues" evidence="1">
    <location>
        <begin position="162"/>
        <end position="192"/>
    </location>
</feature>
<evidence type="ECO:0000256" key="1">
    <source>
        <dbReference type="SAM" id="MobiDB-lite"/>
    </source>
</evidence>
<dbReference type="PANTHER" id="PTHR35394:SF5">
    <property type="entry name" value="DUF3176 DOMAIN-CONTAINING PROTEIN"/>
    <property type="match status" value="1"/>
</dbReference>
<feature type="transmembrane region" description="Helical" evidence="2">
    <location>
        <begin position="716"/>
        <end position="738"/>
    </location>
</feature>
<reference evidence="3 4" key="1">
    <citation type="journal article" date="2024" name="Commun. Biol.">
        <title>Comparative genomic analysis of thermophilic fungi reveals convergent evolutionary adaptations and gene losses.</title>
        <authorList>
            <person name="Steindorff A.S."/>
            <person name="Aguilar-Pontes M.V."/>
            <person name="Robinson A.J."/>
            <person name="Andreopoulos B."/>
            <person name="LaButti K."/>
            <person name="Kuo A."/>
            <person name="Mondo S."/>
            <person name="Riley R."/>
            <person name="Otillar R."/>
            <person name="Haridas S."/>
            <person name="Lipzen A."/>
            <person name="Grimwood J."/>
            <person name="Schmutz J."/>
            <person name="Clum A."/>
            <person name="Reid I.D."/>
            <person name="Moisan M.C."/>
            <person name="Butler G."/>
            <person name="Nguyen T.T.M."/>
            <person name="Dewar K."/>
            <person name="Conant G."/>
            <person name="Drula E."/>
            <person name="Henrissat B."/>
            <person name="Hansel C."/>
            <person name="Singer S."/>
            <person name="Hutchinson M.I."/>
            <person name="de Vries R.P."/>
            <person name="Natvig D.O."/>
            <person name="Powell A.J."/>
            <person name="Tsang A."/>
            <person name="Grigoriev I.V."/>
        </authorList>
    </citation>
    <scope>NUCLEOTIDE SEQUENCE [LARGE SCALE GENOMIC DNA]</scope>
    <source>
        <strain evidence="3 4">CBS 620.91</strain>
    </source>
</reference>
<comment type="caution">
    <text evidence="3">The sequence shown here is derived from an EMBL/GenBank/DDBJ whole genome shotgun (WGS) entry which is preliminary data.</text>
</comment>
<keyword evidence="4" id="KW-1185">Reference proteome</keyword>
<feature type="compositionally biased region" description="Low complexity" evidence="1">
    <location>
        <begin position="606"/>
        <end position="624"/>
    </location>
</feature>
<protein>
    <recommendedName>
        <fullName evidence="5">Transmembrane protein</fullName>
    </recommendedName>
</protein>
<keyword evidence="2" id="KW-0812">Transmembrane</keyword>
<keyword evidence="2" id="KW-0472">Membrane</keyword>
<keyword evidence="2" id="KW-1133">Transmembrane helix</keyword>
<sequence>MEELQAARIREFRRGRGLVATVDVPAVPAAKRTSVNGVKPTPSSGLPTPGSWQSPFMQYSDLTYFPSPAEAAIAAAAPATTTTDDGAEQPKDESHVEVPVTVTVGVPPADTFPSIPEGMYTPKARRSWDRQRKQRRGRRKEKEDVRRRKEEAVERVEERGWDGAGTGPGTGSFRHGGGGGGGGGGEEGGEGSDGGRGHDAGGGGSRREHRSRCLALLAFCSHWIPEIACCLVGTLLMAVIVAVLWTFDGHGLSDWPLTVSLNTLVAFLTTVCQVALAVPLTEGLSQLKWNSFARGDKPLADFVTFEDAKRSPGGAAALVWKRKGRALGMTAATALMTSFLLSPLTQGAITYPTRTLDAGSGTAVLAVSDSYSHPTPYATLDAREKQAIHSGIHHPVDSEFPPLQPLCSTGHCQWPQNASSLAICAAVADVSDRLTISNQTRASSLGAPSFVGQAGDESVRRARLPNGAFLIGSATSANLNISWPHNTSTSSIPPENDEEDGFFFLPTRTSLAFSDQDGRVSSAVANFFLVYYAPQAAAAADDEAEQPVPAVPDPAGFRAVEVLLHFCVNTYQVATTNGVSTSQVVHSATLTTESEARGTLVTLRDTTSSSSSSPSPSSSSSSTSARPVLLRMTSAEGPGVYSVKRDDVRLLNEYIRSVFSGTYSRNYGKAIGGETPVSEALGLAMFGRGVLDEEAMRAAVRNLTANVATSLTNVQWAWLTFLAIQVALSAIFLVGIMIQTAVWNVKILKGSPAAALLAISAEDKAYLETQTDVSLDSTRRESQSSETARKLQAITCRFRPRERGWVLDLNKGDGG</sequence>
<evidence type="ECO:0000313" key="4">
    <source>
        <dbReference type="Proteomes" id="UP001583172"/>
    </source>
</evidence>